<feature type="compositionally biased region" description="Polar residues" evidence="2">
    <location>
        <begin position="49"/>
        <end position="69"/>
    </location>
</feature>
<dbReference type="AlphaFoldDB" id="A0A7R9CNT2"/>
<protein>
    <recommendedName>
        <fullName evidence="3">C2H2-type domain-containing protein</fullName>
    </recommendedName>
</protein>
<evidence type="ECO:0000256" key="2">
    <source>
        <dbReference type="SAM" id="MobiDB-lite"/>
    </source>
</evidence>
<dbReference type="PROSITE" id="PS00028">
    <property type="entry name" value="ZINC_FINGER_C2H2_1"/>
    <property type="match status" value="1"/>
</dbReference>
<organism evidence="4">
    <name type="scientific">Timema poppense</name>
    <name type="common">Walking stick</name>
    <dbReference type="NCBI Taxonomy" id="170557"/>
    <lineage>
        <taxon>Eukaryota</taxon>
        <taxon>Metazoa</taxon>
        <taxon>Ecdysozoa</taxon>
        <taxon>Arthropoda</taxon>
        <taxon>Hexapoda</taxon>
        <taxon>Insecta</taxon>
        <taxon>Pterygota</taxon>
        <taxon>Neoptera</taxon>
        <taxon>Polyneoptera</taxon>
        <taxon>Phasmatodea</taxon>
        <taxon>Timematodea</taxon>
        <taxon>Timematoidea</taxon>
        <taxon>Timematidae</taxon>
        <taxon>Timema</taxon>
    </lineage>
</organism>
<dbReference type="GO" id="GO:0008270">
    <property type="term" value="F:zinc ion binding"/>
    <property type="evidence" value="ECO:0007669"/>
    <property type="project" value="UniProtKB-KW"/>
</dbReference>
<reference evidence="4" key="1">
    <citation type="submission" date="2020-11" db="EMBL/GenBank/DDBJ databases">
        <authorList>
            <person name="Tran Van P."/>
        </authorList>
    </citation>
    <scope>NUCLEOTIDE SEQUENCE</scope>
</reference>
<evidence type="ECO:0000256" key="1">
    <source>
        <dbReference type="PROSITE-ProRule" id="PRU00042"/>
    </source>
</evidence>
<evidence type="ECO:0000313" key="4">
    <source>
        <dbReference type="EMBL" id="CAD7398734.1"/>
    </source>
</evidence>
<dbReference type="InterPro" id="IPR013087">
    <property type="entry name" value="Znf_C2H2_type"/>
</dbReference>
<evidence type="ECO:0000259" key="3">
    <source>
        <dbReference type="PROSITE" id="PS50157"/>
    </source>
</evidence>
<dbReference type="EMBL" id="OD000667">
    <property type="protein sequence ID" value="CAD7398734.1"/>
    <property type="molecule type" value="Genomic_DNA"/>
</dbReference>
<keyword evidence="1" id="KW-0862">Zinc</keyword>
<name>A0A7R9CNT2_TIMPO</name>
<proteinExistence type="predicted"/>
<gene>
    <name evidence="4" type="ORF">TPSB3V08_LOCUS1845</name>
</gene>
<accession>A0A7R9CNT2</accession>
<dbReference type="PROSITE" id="PS50157">
    <property type="entry name" value="ZINC_FINGER_C2H2_2"/>
    <property type="match status" value="1"/>
</dbReference>
<keyword evidence="1" id="KW-0479">Metal-binding</keyword>
<feature type="region of interest" description="Disordered" evidence="2">
    <location>
        <begin position="34"/>
        <end position="69"/>
    </location>
</feature>
<keyword evidence="1" id="KW-0863">Zinc-finger</keyword>
<sequence>MLMRSPVEAAVRILQSVLCEQCGKVLVRRRDLERHIKSRHSPPPGLSDPNLSSSSATQTSGLYSTLTHR</sequence>
<feature type="domain" description="C2H2-type" evidence="3">
    <location>
        <begin position="17"/>
        <end position="45"/>
    </location>
</feature>